<proteinExistence type="predicted"/>
<evidence type="ECO:0000313" key="2">
    <source>
        <dbReference type="EMBL" id="OWS72556.1"/>
    </source>
</evidence>
<evidence type="ECO:0000259" key="1">
    <source>
        <dbReference type="Pfam" id="PF19502"/>
    </source>
</evidence>
<dbReference type="InterPro" id="IPR045792">
    <property type="entry name" value="DUF6036"/>
</dbReference>
<dbReference type="RefSeq" id="WP_088526656.1">
    <property type="nucleotide sequence ID" value="NZ_NGUO01000002.1"/>
</dbReference>
<keyword evidence="3" id="KW-1185">Reference proteome</keyword>
<organism evidence="2 3">
    <name type="scientific">Polynucleobacter aenigmaticus</name>
    <dbReference type="NCBI Taxonomy" id="1743164"/>
    <lineage>
        <taxon>Bacteria</taxon>
        <taxon>Pseudomonadati</taxon>
        <taxon>Pseudomonadota</taxon>
        <taxon>Betaproteobacteria</taxon>
        <taxon>Burkholderiales</taxon>
        <taxon>Burkholderiaceae</taxon>
        <taxon>Polynucleobacter</taxon>
    </lineage>
</organism>
<dbReference type="Proteomes" id="UP000198104">
    <property type="component" value="Unassembled WGS sequence"/>
</dbReference>
<name>A0A254Q4N6_9BURK</name>
<dbReference type="Pfam" id="PF19502">
    <property type="entry name" value="DUF6036"/>
    <property type="match status" value="1"/>
</dbReference>
<reference evidence="2 3" key="1">
    <citation type="submission" date="2017-05" db="EMBL/GenBank/DDBJ databases">
        <title>Polynucleobacter sp. MWH-K35W1 isolated from the permanently anoxic monimolimnion of a meromictic lake.</title>
        <authorList>
            <person name="Hahn M.W."/>
        </authorList>
    </citation>
    <scope>NUCLEOTIDE SEQUENCE [LARGE SCALE GENOMIC DNA]</scope>
    <source>
        <strain evidence="2 3">MWH-K35W1</strain>
    </source>
</reference>
<evidence type="ECO:0000313" key="3">
    <source>
        <dbReference type="Proteomes" id="UP000198104"/>
    </source>
</evidence>
<gene>
    <name evidence="2" type="ORF">CBI30_01985</name>
</gene>
<accession>A0A254Q4N6</accession>
<comment type="caution">
    <text evidence="2">The sequence shown here is derived from an EMBL/GenBank/DDBJ whole genome shotgun (WGS) entry which is preliminary data.</text>
</comment>
<dbReference type="OrthoDB" id="1524134at2"/>
<feature type="domain" description="DUF6036" evidence="1">
    <location>
        <begin position="15"/>
        <end position="132"/>
    </location>
</feature>
<dbReference type="AlphaFoldDB" id="A0A254Q4N6"/>
<dbReference type="EMBL" id="NGUO01000002">
    <property type="protein sequence ID" value="OWS72556.1"/>
    <property type="molecule type" value="Genomic_DNA"/>
</dbReference>
<protein>
    <recommendedName>
        <fullName evidence="1">DUF6036 domain-containing protein</fullName>
    </recommendedName>
</protein>
<sequence length="186" mass="20989">MTREELEHIIRASADVTNQYEFVIIGSQSMLGQVPNPEKVFTVSMEADIYPRQAPDLADEIDGAIGEGSQFHETYGYYAQGVGPDTAILPKDWMTRVHRVQNNNTNGRVGYCLDVLDLFLAKAAAGRDKDREFCMALLEYAYLTPTQALELVPTMPLDDDVQRTLRATIRRWAKALRDTDHPIPEE</sequence>